<comment type="caution">
    <text evidence="1">The sequence shown here is derived from an EMBL/GenBank/DDBJ whole genome shotgun (WGS) entry which is preliminary data.</text>
</comment>
<evidence type="ECO:0000313" key="2">
    <source>
        <dbReference type="Proteomes" id="UP000814128"/>
    </source>
</evidence>
<dbReference type="Proteomes" id="UP000814128">
    <property type="component" value="Unassembled WGS sequence"/>
</dbReference>
<accession>A0ACB8QWJ9</accession>
<dbReference type="EMBL" id="MU273476">
    <property type="protein sequence ID" value="KAI0036032.1"/>
    <property type="molecule type" value="Genomic_DNA"/>
</dbReference>
<reference evidence="1" key="2">
    <citation type="journal article" date="2022" name="New Phytol.">
        <title>Evolutionary transition to the ectomycorrhizal habit in the genomes of a hyperdiverse lineage of mushroom-forming fungi.</title>
        <authorList>
            <person name="Looney B."/>
            <person name="Miyauchi S."/>
            <person name="Morin E."/>
            <person name="Drula E."/>
            <person name="Courty P.E."/>
            <person name="Kohler A."/>
            <person name="Kuo A."/>
            <person name="LaButti K."/>
            <person name="Pangilinan J."/>
            <person name="Lipzen A."/>
            <person name="Riley R."/>
            <person name="Andreopoulos W."/>
            <person name="He G."/>
            <person name="Johnson J."/>
            <person name="Nolan M."/>
            <person name="Tritt A."/>
            <person name="Barry K.W."/>
            <person name="Grigoriev I.V."/>
            <person name="Nagy L.G."/>
            <person name="Hibbett D."/>
            <person name="Henrissat B."/>
            <person name="Matheny P.B."/>
            <person name="Labbe J."/>
            <person name="Martin F.M."/>
        </authorList>
    </citation>
    <scope>NUCLEOTIDE SEQUENCE</scope>
    <source>
        <strain evidence="1">EC-137</strain>
    </source>
</reference>
<reference evidence="1" key="1">
    <citation type="submission" date="2021-02" db="EMBL/GenBank/DDBJ databases">
        <authorList>
            <consortium name="DOE Joint Genome Institute"/>
            <person name="Ahrendt S."/>
            <person name="Looney B.P."/>
            <person name="Miyauchi S."/>
            <person name="Morin E."/>
            <person name="Drula E."/>
            <person name="Courty P.E."/>
            <person name="Chicoki N."/>
            <person name="Fauchery L."/>
            <person name="Kohler A."/>
            <person name="Kuo A."/>
            <person name="Labutti K."/>
            <person name="Pangilinan J."/>
            <person name="Lipzen A."/>
            <person name="Riley R."/>
            <person name="Andreopoulos W."/>
            <person name="He G."/>
            <person name="Johnson J."/>
            <person name="Barry K.W."/>
            <person name="Grigoriev I.V."/>
            <person name="Nagy L."/>
            <person name="Hibbett D."/>
            <person name="Henrissat B."/>
            <person name="Matheny P.B."/>
            <person name="Labbe J."/>
            <person name="Martin F."/>
        </authorList>
    </citation>
    <scope>NUCLEOTIDE SEQUENCE</scope>
    <source>
        <strain evidence="1">EC-137</strain>
    </source>
</reference>
<protein>
    <submittedName>
        <fullName evidence="1">Nuclear protein</fullName>
    </submittedName>
</protein>
<gene>
    <name evidence="1" type="ORF">K488DRAFT_76219</name>
</gene>
<organism evidence="1 2">
    <name type="scientific">Vararia minispora EC-137</name>
    <dbReference type="NCBI Taxonomy" id="1314806"/>
    <lineage>
        <taxon>Eukaryota</taxon>
        <taxon>Fungi</taxon>
        <taxon>Dikarya</taxon>
        <taxon>Basidiomycota</taxon>
        <taxon>Agaricomycotina</taxon>
        <taxon>Agaricomycetes</taxon>
        <taxon>Russulales</taxon>
        <taxon>Lachnocladiaceae</taxon>
        <taxon>Vararia</taxon>
    </lineage>
</organism>
<evidence type="ECO:0000313" key="1">
    <source>
        <dbReference type="EMBL" id="KAI0036032.1"/>
    </source>
</evidence>
<proteinExistence type="predicted"/>
<name>A0ACB8QWJ9_9AGAM</name>
<sequence length="662" mass="73398">MTKPTHERSTSPDADEQQSESRSLLKRLKIGAHADETIVNDPTPCFASDLLHPNTIQRLNASYRDSEPFKYALIEKLFRDDLLEKVKDECLSEIAFTQKETDIYRVHQTGDLASLSYLTPDQVALLPNLLKVRDALYSPKFRQFIRTVTGCGPLSGSKQDMSVNTYKKGCHLLNHDDVIGTRRVSYILYMPLPHFQMWQPSWGGALELYPVVPGPSGVFEPAPVPSKSIPPSWNQFVFFEVQPGRSFHSVEEVVVGEGEDGRQRLSISGWFHAAQLGEEGYELEPVQALQSSREQLASSSTNFSSYPESETPPLPNTPLSPEYTSLLAEFLNPVYLQPRTIKALAQRFVEESSLELHDFLVQPIASKLRTGLRERDERDGLGLVRPQHIPPHSAGDGDGWILKGPPHKWRYATLAEPQVGGPSEAVSERAAQAPDRILRALQDELFGAPAFRAWLADVCQMVPLRHTVEARRFRPGLDYTLATSEEKEARLDVVLGLTPPAGSRSAETADGCEDKNREPSGWESGDWGGWECYMAPHGEEDDPAVYRSGPSKKSNGNGLADGNGDENGNEHVGNSSAEHRKRLSPSAQDVDMDAEVEGEGEEDVDEDGTLLTVQPSFNRLLLVLRDGGLMRFVKYVSAAAEGSRWDVCGEYEVGMVEEDGED</sequence>
<keyword evidence="2" id="KW-1185">Reference proteome</keyword>